<accession>A0A4R5PE36</accession>
<name>A0A4R5PE36_9MYCO</name>
<comment type="caution">
    <text evidence="1">The sequence shown here is derived from an EMBL/GenBank/DDBJ whole genome shotgun (WGS) entry which is preliminary data.</text>
</comment>
<sequence>MTTPQLDIATAALHGLIVSARHENSGGIAADLLAQQQQGGVEGQKPEFVAVEYRLWQNNKYASSGRTPSTARHFKHGDAVSSDIKDVLRESGSLAEVLYRGRDAELAERTMMSHRGGYELAGAHGHERLLKHLTPQGDIDLLSDVTPAHLREAVRRKTTRTGWVFEALSWWTKDRMFGPARQTVLRGVTRTDTLAVIGVLGDSMTAEMTGTEAQQLVDRAVETHQLVEELVGKGHPSPWASKMARNKTGVEMPELVAAEMVRRKNIENVRVSA</sequence>
<reference evidence="1 2" key="1">
    <citation type="journal article" date="2019" name="Sci. Rep.">
        <title>Extended insight into the Mycobacterium chelonae-abscessus complex through whole genome sequencing of Mycobacterium salmoniphilum outbreak and Mycobacterium salmoniphilum-like strains.</title>
        <authorList>
            <person name="Behra P.R.K."/>
            <person name="Das S."/>
            <person name="Pettersson B.M.F."/>
            <person name="Shirreff L."/>
            <person name="DuCote T."/>
            <person name="Jacobsson K.G."/>
            <person name="Ennis D.G."/>
            <person name="Kirsebom L.A."/>
        </authorList>
    </citation>
    <scope>NUCLEOTIDE SEQUENCE [LARGE SCALE GENOMIC DNA]</scope>
    <source>
        <strain evidence="1 2">DSM 45524</strain>
    </source>
</reference>
<proteinExistence type="predicted"/>
<evidence type="ECO:0000313" key="1">
    <source>
        <dbReference type="EMBL" id="TDH23676.1"/>
    </source>
</evidence>
<dbReference type="EMBL" id="RXLR01000010">
    <property type="protein sequence ID" value="TDH23676.1"/>
    <property type="molecule type" value="Genomic_DNA"/>
</dbReference>
<evidence type="ECO:0000313" key="2">
    <source>
        <dbReference type="Proteomes" id="UP000295627"/>
    </source>
</evidence>
<dbReference type="Proteomes" id="UP000295627">
    <property type="component" value="Unassembled WGS sequence"/>
</dbReference>
<organism evidence="1 2">
    <name type="scientific">Mycobacteroides franklinii</name>
    <dbReference type="NCBI Taxonomy" id="948102"/>
    <lineage>
        <taxon>Bacteria</taxon>
        <taxon>Bacillati</taxon>
        <taxon>Actinomycetota</taxon>
        <taxon>Actinomycetes</taxon>
        <taxon>Mycobacteriales</taxon>
        <taxon>Mycobacteriaceae</taxon>
        <taxon>Mycobacteroides</taxon>
    </lineage>
</organism>
<gene>
    <name evidence="1" type="ORF">EJ571_05255</name>
</gene>
<protein>
    <submittedName>
        <fullName evidence="1">Uncharacterized protein</fullName>
    </submittedName>
</protein>
<dbReference type="AlphaFoldDB" id="A0A4R5PE36"/>
<dbReference type="RefSeq" id="WP_078334764.1">
    <property type="nucleotide sequence ID" value="NZ_MAFQ01000008.1"/>
</dbReference>